<keyword evidence="4" id="KW-0458">Lysosome</keyword>
<proteinExistence type="predicted"/>
<evidence type="ECO:0000256" key="1">
    <source>
        <dbReference type="ARBA" id="ARBA00004371"/>
    </source>
</evidence>
<evidence type="ECO:0000256" key="2">
    <source>
        <dbReference type="ARBA" id="ARBA00011891"/>
    </source>
</evidence>
<dbReference type="InterPro" id="IPR029132">
    <property type="entry name" value="CBAH/NAAA_C"/>
</dbReference>
<protein>
    <recommendedName>
        <fullName evidence="2">ceramidase</fullName>
        <ecNumber evidence="2">3.5.1.23</ecNumber>
    </recommendedName>
</protein>
<comment type="subcellular location">
    <subcellularLocation>
        <location evidence="1">Lysosome</location>
    </subcellularLocation>
</comment>
<comment type="caution">
    <text evidence="7">The sequence shown here is derived from an EMBL/GenBank/DDBJ whole genome shotgun (WGS) entry which is preliminary data.</text>
</comment>
<evidence type="ECO:0000259" key="5">
    <source>
        <dbReference type="Pfam" id="PF02275"/>
    </source>
</evidence>
<dbReference type="PANTHER" id="PTHR28583">
    <property type="entry name" value="ACID AMIDASE"/>
    <property type="match status" value="1"/>
</dbReference>
<accession>A0A819XSZ1</accession>
<sequence length="223" mass="25112">MYKNYQSIKISEQCLSDQWPPKPDRALPTYVVNLDAPPVERWKDIVANYKDELNDLLAYMKTFIVEISPELKFLIDLVDTKLPAMADTLPAPYGDEMKGISQGSGLPLGEVVLYNVFYEVSSFCTSVVGQDQDGNILHGRNLDFGGMMGWDKINHTWALTEKLRPLMVQINYTQNGQVLFKTTTFLGYIGSLTGIKPGVFSVSINERNALRGGYIGLIEWIYN</sequence>
<dbReference type="EMBL" id="CAJOAY010006643">
    <property type="protein sequence ID" value="CAF4146851.1"/>
    <property type="molecule type" value="Genomic_DNA"/>
</dbReference>
<dbReference type="Pfam" id="PF02275">
    <property type="entry name" value="CBAH"/>
    <property type="match status" value="1"/>
</dbReference>
<evidence type="ECO:0000256" key="3">
    <source>
        <dbReference type="ARBA" id="ARBA00022801"/>
    </source>
</evidence>
<evidence type="ECO:0000259" key="6">
    <source>
        <dbReference type="Pfam" id="PF15508"/>
    </source>
</evidence>
<dbReference type="PANTHER" id="PTHR28583:SF1">
    <property type="entry name" value="ACID CERAMIDASE"/>
    <property type="match status" value="1"/>
</dbReference>
<evidence type="ECO:0000256" key="4">
    <source>
        <dbReference type="ARBA" id="ARBA00023228"/>
    </source>
</evidence>
<feature type="non-terminal residue" evidence="7">
    <location>
        <position position="223"/>
    </location>
</feature>
<dbReference type="InterPro" id="IPR029130">
    <property type="entry name" value="Acid_ceramidase_N"/>
</dbReference>
<keyword evidence="3" id="KW-0378">Hydrolase</keyword>
<dbReference type="GO" id="GO:0017040">
    <property type="term" value="F:N-acylsphingosine amidohydrolase activity"/>
    <property type="evidence" value="ECO:0007669"/>
    <property type="project" value="UniProtKB-EC"/>
</dbReference>
<name>A0A819XSZ1_9BILA</name>
<dbReference type="Proteomes" id="UP000663881">
    <property type="component" value="Unassembled WGS sequence"/>
</dbReference>
<organism evidence="7 8">
    <name type="scientific">Adineta steineri</name>
    <dbReference type="NCBI Taxonomy" id="433720"/>
    <lineage>
        <taxon>Eukaryota</taxon>
        <taxon>Metazoa</taxon>
        <taxon>Spiralia</taxon>
        <taxon>Gnathifera</taxon>
        <taxon>Rotifera</taxon>
        <taxon>Eurotatoria</taxon>
        <taxon>Bdelloidea</taxon>
        <taxon>Adinetida</taxon>
        <taxon>Adinetidae</taxon>
        <taxon>Adineta</taxon>
    </lineage>
</organism>
<reference evidence="7" key="1">
    <citation type="submission" date="2021-02" db="EMBL/GenBank/DDBJ databases">
        <authorList>
            <person name="Nowell W R."/>
        </authorList>
    </citation>
    <scope>NUCLEOTIDE SEQUENCE</scope>
</reference>
<feature type="domain" description="Acid ceramidase N-terminal" evidence="6">
    <location>
        <begin position="26"/>
        <end position="88"/>
    </location>
</feature>
<dbReference type="Gene3D" id="3.60.60.10">
    <property type="entry name" value="Penicillin V Acylase, Chain A"/>
    <property type="match status" value="1"/>
</dbReference>
<dbReference type="EC" id="3.5.1.23" evidence="2"/>
<evidence type="ECO:0000313" key="7">
    <source>
        <dbReference type="EMBL" id="CAF4146851.1"/>
    </source>
</evidence>
<feature type="domain" description="Choloylglycine hydrolase/NAAA C-terminal" evidence="5">
    <location>
        <begin position="124"/>
        <end position="214"/>
    </location>
</feature>
<evidence type="ECO:0000313" key="8">
    <source>
        <dbReference type="Proteomes" id="UP000663881"/>
    </source>
</evidence>
<dbReference type="AlphaFoldDB" id="A0A819XSZ1"/>
<gene>
    <name evidence="7" type="ORF">OKA104_LOCUS38036</name>
</gene>
<dbReference type="Gene3D" id="1.10.10.2120">
    <property type="match status" value="1"/>
</dbReference>
<dbReference type="Pfam" id="PF15508">
    <property type="entry name" value="NAAA-beta"/>
    <property type="match status" value="1"/>
</dbReference>
<dbReference type="GO" id="GO:0005764">
    <property type="term" value="C:lysosome"/>
    <property type="evidence" value="ECO:0007669"/>
    <property type="project" value="UniProtKB-SubCell"/>
</dbReference>